<gene>
    <name evidence="2" type="ORF">G0028_04175</name>
</gene>
<feature type="transmembrane region" description="Helical" evidence="1">
    <location>
        <begin position="314"/>
        <end position="334"/>
    </location>
</feature>
<feature type="transmembrane region" description="Helical" evidence="1">
    <location>
        <begin position="282"/>
        <end position="302"/>
    </location>
</feature>
<keyword evidence="3" id="KW-1185">Reference proteome</keyword>
<organism evidence="2 3">
    <name type="scientific">Acinetobacter piscicola</name>
    <dbReference type="NCBI Taxonomy" id="2006115"/>
    <lineage>
        <taxon>Bacteria</taxon>
        <taxon>Pseudomonadati</taxon>
        <taxon>Pseudomonadota</taxon>
        <taxon>Gammaproteobacteria</taxon>
        <taxon>Moraxellales</taxon>
        <taxon>Moraxellaceae</taxon>
        <taxon>Acinetobacter</taxon>
    </lineage>
</organism>
<evidence type="ECO:0000313" key="3">
    <source>
        <dbReference type="Proteomes" id="UP000593966"/>
    </source>
</evidence>
<keyword evidence="1" id="KW-0472">Membrane</keyword>
<feature type="transmembrane region" description="Helical" evidence="1">
    <location>
        <begin position="58"/>
        <end position="79"/>
    </location>
</feature>
<dbReference type="Pfam" id="PF06772">
    <property type="entry name" value="LtrA"/>
    <property type="match status" value="1"/>
</dbReference>
<evidence type="ECO:0000256" key="1">
    <source>
        <dbReference type="SAM" id="Phobius"/>
    </source>
</evidence>
<feature type="transmembrane region" description="Helical" evidence="1">
    <location>
        <begin position="123"/>
        <end position="140"/>
    </location>
</feature>
<feature type="transmembrane region" description="Helical" evidence="1">
    <location>
        <begin position="152"/>
        <end position="170"/>
    </location>
</feature>
<dbReference type="PANTHER" id="PTHR36840:SF1">
    <property type="entry name" value="BLL5714 PROTEIN"/>
    <property type="match status" value="1"/>
</dbReference>
<dbReference type="RefSeq" id="WP_180046058.1">
    <property type="nucleotide sequence ID" value="NZ_CP048659.1"/>
</dbReference>
<feature type="transmembrane region" description="Helical" evidence="1">
    <location>
        <begin position="26"/>
        <end position="46"/>
    </location>
</feature>
<accession>A0A7S6VUT5</accession>
<dbReference type="PANTHER" id="PTHR36840">
    <property type="entry name" value="BLL5714 PROTEIN"/>
    <property type="match status" value="1"/>
</dbReference>
<feature type="transmembrane region" description="Helical" evidence="1">
    <location>
        <begin position="176"/>
        <end position="194"/>
    </location>
</feature>
<proteinExistence type="predicted"/>
<feature type="transmembrane region" description="Helical" evidence="1">
    <location>
        <begin position="91"/>
        <end position="111"/>
    </location>
</feature>
<evidence type="ECO:0000313" key="2">
    <source>
        <dbReference type="EMBL" id="QOW45163.1"/>
    </source>
</evidence>
<sequence>MSNSFFAKYEWLKPLSPRDPHEKHRVATSLELLFDLIFVVAIATAGQQLHHAIVENHLAHGILLYCMVFFALWWAWMNFSWFASAYDNDDALYRVMTFVQIIGSLVLAAGIPSAFQQQDFDVIIIGYAIMRFALVSQWLRVAISDPARKTTALRYACGIVVVQIGWLFFHFSPIHFSVYLFAILVIAELCVPIWAESANMTPWHPHHIAERYSLLTIIVLGESIVGSYAAISDALAHQHVSTELIFLMIGGLIMMFTVWWAYFDHEIADRLNSRKRAFSWGYGHFFIFISIAALGASLAAAVDISTHQAEISAQWGGWLVAIPLVMYSASLWLLHEVHHLQGMKKWLYPLTTIIVLSIPYVVPEIGYAVFIMAIVYALRLIFSKCYLAR</sequence>
<dbReference type="Proteomes" id="UP000593966">
    <property type="component" value="Chromosome"/>
</dbReference>
<reference evidence="2 3" key="1">
    <citation type="submission" date="2020-02" db="EMBL/GenBank/DDBJ databases">
        <title>Tigecycline-resistant Acinetobacter species from pigs and migratory birds.</title>
        <authorList>
            <person name="Chen C."/>
            <person name="Sun J."/>
            <person name="Liao X.-P."/>
            <person name="Liu Y.-H."/>
        </authorList>
    </citation>
    <scope>NUCLEOTIDE SEQUENCE [LARGE SCALE GENOMIC DNA]</scope>
    <source>
        <strain evidence="2 3">YH12207_T</strain>
    </source>
</reference>
<keyword evidence="1" id="KW-1133">Transmembrane helix</keyword>
<feature type="transmembrane region" description="Helical" evidence="1">
    <location>
        <begin position="214"/>
        <end position="232"/>
    </location>
</feature>
<dbReference type="EMBL" id="CP048659">
    <property type="protein sequence ID" value="QOW45163.1"/>
    <property type="molecule type" value="Genomic_DNA"/>
</dbReference>
<name>A0A7S6VUT5_9GAMM</name>
<dbReference type="InterPro" id="IPR010640">
    <property type="entry name" value="Low_temperature_requirement_A"/>
</dbReference>
<feature type="transmembrane region" description="Helical" evidence="1">
    <location>
        <begin position="244"/>
        <end position="262"/>
    </location>
</feature>
<protein>
    <submittedName>
        <fullName evidence="2">Low temperature requirement protein A</fullName>
    </submittedName>
</protein>
<dbReference type="AlphaFoldDB" id="A0A7S6VUT5"/>
<keyword evidence="1" id="KW-0812">Transmembrane</keyword>